<accession>A0A806JYU6</accession>
<dbReference type="NCBIfam" id="TIGR04409">
    <property type="entry name" value="LptC_YrbK"/>
    <property type="match status" value="1"/>
</dbReference>
<dbReference type="InterPro" id="IPR010664">
    <property type="entry name" value="LipoPS_assembly_LptC-rel"/>
</dbReference>
<evidence type="ECO:0008006" key="2">
    <source>
        <dbReference type="Google" id="ProtNLM"/>
    </source>
</evidence>
<dbReference type="GO" id="GO:0015221">
    <property type="term" value="F:lipopolysaccharide transmembrane transporter activity"/>
    <property type="evidence" value="ECO:0007669"/>
    <property type="project" value="InterPro"/>
</dbReference>
<dbReference type="GO" id="GO:0005886">
    <property type="term" value="C:plasma membrane"/>
    <property type="evidence" value="ECO:0007669"/>
    <property type="project" value="InterPro"/>
</dbReference>
<dbReference type="EMBL" id="JQ844186">
    <property type="protein sequence ID" value="AGS52231.1"/>
    <property type="molecule type" value="Genomic_DNA"/>
</dbReference>
<reference evidence="1" key="1">
    <citation type="submission" date="2012-03" db="EMBL/GenBank/DDBJ databases">
        <title>Functional metagenomics reveals considerable lignocellulase gene clusters in the gut microbiome of a wood-feeding higher termite.</title>
        <authorList>
            <person name="Liu N."/>
        </authorList>
    </citation>
    <scope>NUCLEOTIDE SEQUENCE</scope>
</reference>
<protein>
    <recommendedName>
        <fullName evidence="2">LPS export ABC transporter periplasmic protein LptC</fullName>
    </recommendedName>
</protein>
<name>A0A806JYU6_9BACT</name>
<dbReference type="InterPro" id="IPR026265">
    <property type="entry name" value="LptC"/>
</dbReference>
<evidence type="ECO:0000313" key="1">
    <source>
        <dbReference type="EMBL" id="AGS52231.1"/>
    </source>
</evidence>
<sequence length="183" mass="21031">MFFVSCTFDYGEPDGTESDQPNLIMENVEYVRVRSADPIARFQAERAERYEKQRLMKLQNFMFEQYGNRGSNINAVGKAGNAEVNIDSGDILMDRGVRIEVESEDIILETYQIEWKDESRTIYTRENSIVTIFQENGTSFSGIGLHADARKRTWGFLGNVNGTFVIDDIEEEEEEKEGEEVEN</sequence>
<organism evidence="1">
    <name type="scientific">uncultured bacterium contig00056</name>
    <dbReference type="NCBI Taxonomy" id="1181540"/>
    <lineage>
        <taxon>Bacteria</taxon>
        <taxon>environmental samples</taxon>
    </lineage>
</organism>
<dbReference type="AlphaFoldDB" id="A0A806JYU6"/>
<dbReference type="Gene3D" id="2.60.450.10">
    <property type="entry name" value="Lipopolysaccharide (LPS) transport protein A like domain"/>
    <property type="match status" value="1"/>
</dbReference>
<proteinExistence type="predicted"/>
<dbReference type="Pfam" id="PF06835">
    <property type="entry name" value="LptC"/>
    <property type="match status" value="1"/>
</dbReference>